<keyword evidence="5" id="KW-0121">Carboxypeptidase</keyword>
<dbReference type="AlphaFoldDB" id="A0A2V3V2A3"/>
<dbReference type="Gene3D" id="3.40.710.10">
    <property type="entry name" value="DD-peptidase/beta-lactamase superfamily"/>
    <property type="match status" value="1"/>
</dbReference>
<evidence type="ECO:0000256" key="9">
    <source>
        <dbReference type="ARBA" id="ARBA00022960"/>
    </source>
</evidence>
<reference evidence="17 18" key="1">
    <citation type="submission" date="2018-05" db="EMBL/GenBank/DDBJ databases">
        <title>Genomic Encyclopedia of Type Strains, Phase IV (KMG-IV): sequencing the most valuable type-strain genomes for metagenomic binning, comparative biology and taxonomic classification.</title>
        <authorList>
            <person name="Goeker M."/>
        </authorList>
    </citation>
    <scope>NUCLEOTIDE SEQUENCE [LARGE SCALE GENOMIC DNA]</scope>
    <source>
        <strain evidence="17 18">DSM 3183</strain>
    </source>
</reference>
<feature type="transmembrane region" description="Helical" evidence="14">
    <location>
        <begin position="21"/>
        <end position="41"/>
    </location>
</feature>
<dbReference type="InterPro" id="IPR012338">
    <property type="entry name" value="Beta-lactam/transpept-like"/>
</dbReference>
<dbReference type="RefSeq" id="WP_110298811.1">
    <property type="nucleotide sequence ID" value="NZ_QJJM01000007.1"/>
</dbReference>
<evidence type="ECO:0000256" key="6">
    <source>
        <dbReference type="ARBA" id="ARBA00022670"/>
    </source>
</evidence>
<dbReference type="InterPro" id="IPR001460">
    <property type="entry name" value="PCN-bd_Tpept"/>
</dbReference>
<dbReference type="GO" id="GO:0071555">
    <property type="term" value="P:cell wall organization"/>
    <property type="evidence" value="ECO:0007669"/>
    <property type="project" value="UniProtKB-KW"/>
</dbReference>
<keyword evidence="8" id="KW-0378">Hydrolase</keyword>
<accession>A0A2V3V2A3</accession>
<dbReference type="GO" id="GO:0006508">
    <property type="term" value="P:proteolysis"/>
    <property type="evidence" value="ECO:0007669"/>
    <property type="project" value="UniProtKB-KW"/>
</dbReference>
<dbReference type="PANTHER" id="PTHR30627">
    <property type="entry name" value="PEPTIDOGLYCAN D,D-TRANSPEPTIDASE"/>
    <property type="match status" value="1"/>
</dbReference>
<evidence type="ECO:0000256" key="3">
    <source>
        <dbReference type="ARBA" id="ARBA00022475"/>
    </source>
</evidence>
<evidence type="ECO:0000256" key="2">
    <source>
        <dbReference type="ARBA" id="ARBA00004236"/>
    </source>
</evidence>
<keyword evidence="4" id="KW-0997">Cell inner membrane</keyword>
<dbReference type="PANTHER" id="PTHR30627:SF2">
    <property type="entry name" value="PEPTIDOGLYCAN D,D-TRANSPEPTIDASE MRDA"/>
    <property type="match status" value="1"/>
</dbReference>
<dbReference type="GO" id="GO:0009002">
    <property type="term" value="F:serine-type D-Ala-D-Ala carboxypeptidase activity"/>
    <property type="evidence" value="ECO:0007669"/>
    <property type="project" value="InterPro"/>
</dbReference>
<dbReference type="GO" id="GO:0005886">
    <property type="term" value="C:plasma membrane"/>
    <property type="evidence" value="ECO:0007669"/>
    <property type="project" value="UniProtKB-SubCell"/>
</dbReference>
<evidence type="ECO:0000256" key="12">
    <source>
        <dbReference type="ARBA" id="ARBA00023136"/>
    </source>
</evidence>
<evidence type="ECO:0000256" key="1">
    <source>
        <dbReference type="ARBA" id="ARBA00004167"/>
    </source>
</evidence>
<sequence length="639" mass="69286">MLRPGKLITRNSLNITFNRRTMLIGGAQGLVGAILAGRMAYISIVENERYKMLSESNRVNLTLIPPRRGWIIDRNGKPLANNKADFRVDLIPQRVRDVEGTISQLGNILKMTPDAIDDLRAAMKDARGLQPVPVASGLTYEDFAALSVRLPDLPGVAPQRGFSRQYPTGAAVGHLLGYVGIANAEEYEENKNPLLITPGFKIGKDGLEKYFEPQLQGKPGARKVEVTARGKIVRELGVQEDVPGKPLKLTIDGGLQEFVARRMGRESGAAAVIDCQTGGILAFSSMPSFDPNSFSDGIGRLEYAMLSQDERVPLLNKATRGLYPPGSTLKPMAAVACLQHGVDPEETVNCPGGYRLGNRFYQCLGRHGPVNMVRAIEKSCNTYFYAQAHRLGYDKIAMVAREMGLGEDFDLAGLNQRYGTIPDSEWKMRKYKQAWTASDSLNAVIGQGYVIVNPLQLAVMTARLASGRKLYPHLIPDDKVAPTLPYPPEHLAVAQLGMAQVVSQGTAARSKLPLDGIAMAGKTGTAQVRGFGSGSRGGAGVPWKYRDHGLFVCFAPVEQPLYAAAVVIEHGLGGSRAAAPVAKDFMTYMFDPQKAMDSLLAMEAAWGGDIQQRMAAEFALFRARAEGRVPEAPSEEAAD</sequence>
<dbReference type="EMBL" id="QJJM01000007">
    <property type="protein sequence ID" value="PXW75051.1"/>
    <property type="molecule type" value="Genomic_DNA"/>
</dbReference>
<evidence type="ECO:0000256" key="8">
    <source>
        <dbReference type="ARBA" id="ARBA00022801"/>
    </source>
</evidence>
<evidence type="ECO:0000256" key="11">
    <source>
        <dbReference type="ARBA" id="ARBA00022989"/>
    </source>
</evidence>
<evidence type="ECO:0000256" key="5">
    <source>
        <dbReference type="ARBA" id="ARBA00022645"/>
    </source>
</evidence>
<evidence type="ECO:0000256" key="10">
    <source>
        <dbReference type="ARBA" id="ARBA00022984"/>
    </source>
</evidence>
<dbReference type="GO" id="GO:0016740">
    <property type="term" value="F:transferase activity"/>
    <property type="evidence" value="ECO:0007669"/>
    <property type="project" value="UniProtKB-KW"/>
</dbReference>
<dbReference type="Proteomes" id="UP000248014">
    <property type="component" value="Unassembled WGS sequence"/>
</dbReference>
<feature type="domain" description="Penicillin-binding protein transpeptidase" evidence="15">
    <location>
        <begin position="268"/>
        <end position="586"/>
    </location>
</feature>
<dbReference type="Gene3D" id="3.30.1390.30">
    <property type="entry name" value="Penicillin-binding protein 2a, domain 3"/>
    <property type="match status" value="1"/>
</dbReference>
<keyword evidence="13" id="KW-0961">Cell wall biogenesis/degradation</keyword>
<organism evidence="17 18">
    <name type="scientific">Blastomonas natatoria</name>
    <dbReference type="NCBI Taxonomy" id="34015"/>
    <lineage>
        <taxon>Bacteria</taxon>
        <taxon>Pseudomonadati</taxon>
        <taxon>Pseudomonadota</taxon>
        <taxon>Alphaproteobacteria</taxon>
        <taxon>Sphingomonadales</taxon>
        <taxon>Sphingomonadaceae</taxon>
        <taxon>Blastomonas</taxon>
    </lineage>
</organism>
<keyword evidence="18" id="KW-1185">Reference proteome</keyword>
<evidence type="ECO:0000256" key="4">
    <source>
        <dbReference type="ARBA" id="ARBA00022519"/>
    </source>
</evidence>
<evidence type="ECO:0000256" key="14">
    <source>
        <dbReference type="SAM" id="Phobius"/>
    </source>
</evidence>
<keyword evidence="17" id="KW-0808">Transferase</keyword>
<dbReference type="OrthoDB" id="9766847at2"/>
<dbReference type="InterPro" id="IPR036138">
    <property type="entry name" value="PBP_dimer_sf"/>
</dbReference>
<keyword evidence="6" id="KW-0645">Protease</keyword>
<evidence type="ECO:0000259" key="15">
    <source>
        <dbReference type="Pfam" id="PF00905"/>
    </source>
</evidence>
<dbReference type="GO" id="GO:0071972">
    <property type="term" value="F:peptidoglycan L,D-transpeptidase activity"/>
    <property type="evidence" value="ECO:0007669"/>
    <property type="project" value="TreeGrafter"/>
</dbReference>
<dbReference type="NCBIfam" id="TIGR03423">
    <property type="entry name" value="pbp2_mrdA"/>
    <property type="match status" value="1"/>
</dbReference>
<dbReference type="GO" id="GO:0008360">
    <property type="term" value="P:regulation of cell shape"/>
    <property type="evidence" value="ECO:0007669"/>
    <property type="project" value="UniProtKB-KW"/>
</dbReference>
<dbReference type="InterPro" id="IPR050515">
    <property type="entry name" value="Beta-lactam/transpept"/>
</dbReference>
<evidence type="ECO:0000256" key="7">
    <source>
        <dbReference type="ARBA" id="ARBA00022692"/>
    </source>
</evidence>
<keyword evidence="9" id="KW-0133">Cell shape</keyword>
<gene>
    <name evidence="17" type="ORF">C7451_10719</name>
</gene>
<dbReference type="GO" id="GO:0009252">
    <property type="term" value="P:peptidoglycan biosynthetic process"/>
    <property type="evidence" value="ECO:0007669"/>
    <property type="project" value="UniProtKB-KW"/>
</dbReference>
<dbReference type="Pfam" id="PF03717">
    <property type="entry name" value="PBP_dimer"/>
    <property type="match status" value="1"/>
</dbReference>
<keyword evidence="12 14" id="KW-0472">Membrane</keyword>
<evidence type="ECO:0000256" key="13">
    <source>
        <dbReference type="ARBA" id="ARBA00023316"/>
    </source>
</evidence>
<dbReference type="Pfam" id="PF00905">
    <property type="entry name" value="Transpeptidase"/>
    <property type="match status" value="1"/>
</dbReference>
<evidence type="ECO:0000313" key="17">
    <source>
        <dbReference type="EMBL" id="PXW75051.1"/>
    </source>
</evidence>
<comment type="subcellular location">
    <subcellularLocation>
        <location evidence="2">Cell membrane</location>
    </subcellularLocation>
    <subcellularLocation>
        <location evidence="1">Membrane</location>
        <topology evidence="1">Single-pass membrane protein</topology>
    </subcellularLocation>
</comment>
<keyword evidence="11 14" id="KW-1133">Transmembrane helix</keyword>
<dbReference type="InterPro" id="IPR017790">
    <property type="entry name" value="Penicillin-binding_protein_2"/>
</dbReference>
<comment type="caution">
    <text evidence="17">The sequence shown here is derived from an EMBL/GenBank/DDBJ whole genome shotgun (WGS) entry which is preliminary data.</text>
</comment>
<keyword evidence="10" id="KW-0573">Peptidoglycan synthesis</keyword>
<feature type="domain" description="Penicillin-binding protein dimerisation" evidence="16">
    <location>
        <begin position="64"/>
        <end position="236"/>
    </location>
</feature>
<keyword evidence="3" id="KW-1003">Cell membrane</keyword>
<evidence type="ECO:0000259" key="16">
    <source>
        <dbReference type="Pfam" id="PF03717"/>
    </source>
</evidence>
<keyword evidence="7 14" id="KW-0812">Transmembrane</keyword>
<name>A0A2V3V2A3_9SPHN</name>
<evidence type="ECO:0000313" key="18">
    <source>
        <dbReference type="Proteomes" id="UP000248014"/>
    </source>
</evidence>
<dbReference type="InterPro" id="IPR005311">
    <property type="entry name" value="PBP_dimer"/>
</dbReference>
<protein>
    <submittedName>
        <fullName evidence="17">Peptidoglycan glycosyltransferase</fullName>
    </submittedName>
</protein>
<dbReference type="Gene3D" id="3.90.1310.10">
    <property type="entry name" value="Penicillin-binding protein 2a (Domain 2)"/>
    <property type="match status" value="1"/>
</dbReference>
<dbReference type="SUPFAM" id="SSF56519">
    <property type="entry name" value="Penicillin binding protein dimerisation domain"/>
    <property type="match status" value="1"/>
</dbReference>
<dbReference type="SUPFAM" id="SSF56601">
    <property type="entry name" value="beta-lactamase/transpeptidase-like"/>
    <property type="match status" value="1"/>
</dbReference>
<proteinExistence type="predicted"/>
<dbReference type="GO" id="GO:0008658">
    <property type="term" value="F:penicillin binding"/>
    <property type="evidence" value="ECO:0007669"/>
    <property type="project" value="InterPro"/>
</dbReference>